<dbReference type="OrthoDB" id="10047078at2759"/>
<comment type="cofactor">
    <cofactor evidence="1 3">
        <name>pyridoxal 5'-phosphate</name>
        <dbReference type="ChEBI" id="CHEBI:597326"/>
    </cofactor>
</comment>
<keyword evidence="4" id="KW-0808">Transferase</keyword>
<keyword evidence="5" id="KW-1185">Reference proteome</keyword>
<evidence type="ECO:0000313" key="5">
    <source>
        <dbReference type="Proteomes" id="UP000799640"/>
    </source>
</evidence>
<evidence type="ECO:0000256" key="3">
    <source>
        <dbReference type="RuleBase" id="RU362118"/>
    </source>
</evidence>
<keyword evidence="2 3" id="KW-0663">Pyridoxal phosphate</keyword>
<dbReference type="EMBL" id="ML996706">
    <property type="protein sequence ID" value="KAF2396607.1"/>
    <property type="molecule type" value="Genomic_DNA"/>
</dbReference>
<dbReference type="GO" id="GO:0019346">
    <property type="term" value="P:transsulfuration"/>
    <property type="evidence" value="ECO:0007669"/>
    <property type="project" value="InterPro"/>
</dbReference>
<dbReference type="GO" id="GO:0003962">
    <property type="term" value="F:cystathionine gamma-synthase activity"/>
    <property type="evidence" value="ECO:0007669"/>
    <property type="project" value="TreeGrafter"/>
</dbReference>
<dbReference type="Gene3D" id="3.90.1150.10">
    <property type="entry name" value="Aspartate Aminotransferase, domain 1"/>
    <property type="match status" value="1"/>
</dbReference>
<dbReference type="Pfam" id="PF01053">
    <property type="entry name" value="Cys_Met_Meta_PP"/>
    <property type="match status" value="1"/>
</dbReference>
<dbReference type="InterPro" id="IPR051750">
    <property type="entry name" value="Trans-sulfuration_enzymes"/>
</dbReference>
<organism evidence="4 5">
    <name type="scientific">Trichodelitschia bisporula</name>
    <dbReference type="NCBI Taxonomy" id="703511"/>
    <lineage>
        <taxon>Eukaryota</taxon>
        <taxon>Fungi</taxon>
        <taxon>Dikarya</taxon>
        <taxon>Ascomycota</taxon>
        <taxon>Pezizomycotina</taxon>
        <taxon>Dothideomycetes</taxon>
        <taxon>Dothideomycetes incertae sedis</taxon>
        <taxon>Phaeotrichales</taxon>
        <taxon>Phaeotrichaceae</taxon>
        <taxon>Trichodelitschia</taxon>
    </lineage>
</organism>
<comment type="similarity">
    <text evidence="3">Belongs to the trans-sulfuration enzymes family.</text>
</comment>
<dbReference type="InterPro" id="IPR015421">
    <property type="entry name" value="PyrdxlP-dep_Trfase_major"/>
</dbReference>
<proteinExistence type="inferred from homology"/>
<dbReference type="InterPro" id="IPR015424">
    <property type="entry name" value="PyrdxlP-dep_Trfase"/>
</dbReference>
<name>A0A6G1HL95_9PEZI</name>
<dbReference type="Proteomes" id="UP000799640">
    <property type="component" value="Unassembled WGS sequence"/>
</dbReference>
<dbReference type="Gene3D" id="3.40.640.10">
    <property type="entry name" value="Type I PLP-dependent aspartate aminotransferase-like (Major domain)"/>
    <property type="match status" value="1"/>
</dbReference>
<dbReference type="InterPro" id="IPR015422">
    <property type="entry name" value="PyrdxlP-dep_Trfase_small"/>
</dbReference>
<reference evidence="4" key="1">
    <citation type="journal article" date="2020" name="Stud. Mycol.">
        <title>101 Dothideomycetes genomes: a test case for predicting lifestyles and emergence of pathogens.</title>
        <authorList>
            <person name="Haridas S."/>
            <person name="Albert R."/>
            <person name="Binder M."/>
            <person name="Bloem J."/>
            <person name="Labutti K."/>
            <person name="Salamov A."/>
            <person name="Andreopoulos B."/>
            <person name="Baker S."/>
            <person name="Barry K."/>
            <person name="Bills G."/>
            <person name="Bluhm B."/>
            <person name="Cannon C."/>
            <person name="Castanera R."/>
            <person name="Culley D."/>
            <person name="Daum C."/>
            <person name="Ezra D."/>
            <person name="Gonzalez J."/>
            <person name="Henrissat B."/>
            <person name="Kuo A."/>
            <person name="Liang C."/>
            <person name="Lipzen A."/>
            <person name="Lutzoni F."/>
            <person name="Magnuson J."/>
            <person name="Mondo S."/>
            <person name="Nolan M."/>
            <person name="Ohm R."/>
            <person name="Pangilinan J."/>
            <person name="Park H.-J."/>
            <person name="Ramirez L."/>
            <person name="Alfaro M."/>
            <person name="Sun H."/>
            <person name="Tritt A."/>
            <person name="Yoshinaga Y."/>
            <person name="Zwiers L.-H."/>
            <person name="Turgeon B."/>
            <person name="Goodwin S."/>
            <person name="Spatafora J."/>
            <person name="Crous P."/>
            <person name="Grigoriev I."/>
        </authorList>
    </citation>
    <scope>NUCLEOTIDE SEQUENCE</scope>
    <source>
        <strain evidence="4">CBS 262.69</strain>
    </source>
</reference>
<dbReference type="PANTHER" id="PTHR42699:SF1">
    <property type="entry name" value="CYSTATHIONINE GAMMA-SYNTHASE-RELATED"/>
    <property type="match status" value="1"/>
</dbReference>
<dbReference type="AlphaFoldDB" id="A0A6G1HL95"/>
<evidence type="ECO:0000256" key="1">
    <source>
        <dbReference type="ARBA" id="ARBA00001933"/>
    </source>
</evidence>
<accession>A0A6G1HL95</accession>
<dbReference type="SUPFAM" id="SSF53383">
    <property type="entry name" value="PLP-dependent transferases"/>
    <property type="match status" value="1"/>
</dbReference>
<dbReference type="InterPro" id="IPR000277">
    <property type="entry name" value="Cys/Met-Metab_PyrdxlP-dep_enz"/>
</dbReference>
<evidence type="ECO:0000313" key="4">
    <source>
        <dbReference type="EMBL" id="KAF2396607.1"/>
    </source>
</evidence>
<evidence type="ECO:0000256" key="2">
    <source>
        <dbReference type="ARBA" id="ARBA00022898"/>
    </source>
</evidence>
<dbReference type="PANTHER" id="PTHR42699">
    <property type="match status" value="1"/>
</dbReference>
<gene>
    <name evidence="4" type="ORF">EJ06DRAFT_533875</name>
</gene>
<dbReference type="GO" id="GO:0030170">
    <property type="term" value="F:pyridoxal phosphate binding"/>
    <property type="evidence" value="ECO:0007669"/>
    <property type="project" value="InterPro"/>
</dbReference>
<sequence>MPTWANMLEFLKGDPAFFAKFVDMYPRFVLHRDVKQLIGVLLSTRSPDEGLFALPFPSPVAAHACADFISATPRTDGKDPLDPSTLSITSLNTTPPVTALFFPAARMMDVVPWWTITGRGLSSRAAEAALSSIANTPLAESPLPGPETPFTSPAHDALRARIAQLLNRAQRQGSPYVAAGDVHLYQTGMTAICAAHTALLHFRGTKTVMFNLPFHSTVHVFEYFGPGVQFFPLGTELAALETYLESEAAAGSPVQAIWTEIPSNPLLVTADLAALKALAMRFEAVLVVDDTIGSFANVDVLPEADVLVTSLTKSFSGYADVMGGNVVLNPSSKYYTYLATHFNGAMEEMFVADAETLLHNSADYLARTAVLNRNAQELAKYLSHRATLEGSSVTRVYYPQVAETKEHYEALMRPPTAEFTPGYGCLLSVEFTSVGAAKAFYDHLYVHNGPHLGAHLTLALPHPKALYDKELEEVREWGMKEEQIRISVGLEEVAELLITFMFALTKADEAEAARDLVKEKV</sequence>
<protein>
    <submittedName>
        <fullName evidence="4">PLP-dependent transferase</fullName>
    </submittedName>
</protein>